<dbReference type="SUPFAM" id="SSF50129">
    <property type="entry name" value="GroES-like"/>
    <property type="match status" value="1"/>
</dbReference>
<gene>
    <name evidence="2" type="ORF">JKA74_03870</name>
</gene>
<dbReference type="Proteomes" id="UP000611723">
    <property type="component" value="Unassembled WGS sequence"/>
</dbReference>
<dbReference type="InterPro" id="IPR011032">
    <property type="entry name" value="GroES-like_sf"/>
</dbReference>
<sequence length="330" mass="36161">MKALILDAPNELKIVERNIPKPQSGEVLVKIKAMALNHRDQFIREGKYPGIKSGVILGADACGEIVELGNSVTKKWLEKKVLINPNINWGNNPLVQSKEYHIMGTPTDGVFAEYVSIATDRLAEKPDFLSDTEAAALPLGGMTAFRAVFHHGQLKEGQNVLISGVGGGVAQFAFQFALAIGANVFVTSGDASKREKAIKYGARNAYNYKDEEWTTQAKKEVGGFDLVIDSAGGDAINDHIKLMNPAGRIVFYGATLGKPKSLDVHRMFWNQITLQGSTMANDEEFLQMVQFVEEHKIKPIVDSITPFQNIVEAFDKIKAGAQFGKLVIEI</sequence>
<comment type="caution">
    <text evidence="2">The sequence shown here is derived from an EMBL/GenBank/DDBJ whole genome shotgun (WGS) entry which is preliminary data.</text>
</comment>
<dbReference type="GO" id="GO:0016491">
    <property type="term" value="F:oxidoreductase activity"/>
    <property type="evidence" value="ECO:0007669"/>
    <property type="project" value="InterPro"/>
</dbReference>
<reference evidence="2" key="1">
    <citation type="submission" date="2021-01" db="EMBL/GenBank/DDBJ databases">
        <title>Marivirga aurantiaca sp. nov., isolated from intertidal surface sediments.</title>
        <authorList>
            <person name="Zhang M."/>
        </authorList>
    </citation>
    <scope>NUCLEOTIDE SEQUENCE</scope>
    <source>
        <strain evidence="2">S37H4</strain>
    </source>
</reference>
<keyword evidence="3" id="KW-1185">Reference proteome</keyword>
<dbReference type="Gene3D" id="3.90.180.10">
    <property type="entry name" value="Medium-chain alcohol dehydrogenases, catalytic domain"/>
    <property type="match status" value="1"/>
</dbReference>
<dbReference type="PANTHER" id="PTHR45033:SF3">
    <property type="entry name" value="DEHYDROGENASE, PUTATIVE (AFU_ORTHOLOGUE AFUA_2G13270)-RELATED"/>
    <property type="match status" value="1"/>
</dbReference>
<accession>A0A935C9B4</accession>
<dbReference type="RefSeq" id="WP_201429836.1">
    <property type="nucleotide sequence ID" value="NZ_JAEQBW010000001.1"/>
</dbReference>
<dbReference type="InterPro" id="IPR052711">
    <property type="entry name" value="Zinc_ADH-like"/>
</dbReference>
<dbReference type="Pfam" id="PF00107">
    <property type="entry name" value="ADH_zinc_N"/>
    <property type="match status" value="1"/>
</dbReference>
<dbReference type="EMBL" id="JAEQBW010000001">
    <property type="protein sequence ID" value="MBK6264163.1"/>
    <property type="molecule type" value="Genomic_DNA"/>
</dbReference>
<dbReference type="InterPro" id="IPR013154">
    <property type="entry name" value="ADH-like_N"/>
</dbReference>
<dbReference type="Pfam" id="PF08240">
    <property type="entry name" value="ADH_N"/>
    <property type="match status" value="1"/>
</dbReference>
<evidence type="ECO:0000313" key="2">
    <source>
        <dbReference type="EMBL" id="MBK6264163.1"/>
    </source>
</evidence>
<dbReference type="Gene3D" id="3.40.50.720">
    <property type="entry name" value="NAD(P)-binding Rossmann-like Domain"/>
    <property type="match status" value="1"/>
</dbReference>
<feature type="domain" description="Enoyl reductase (ER)" evidence="1">
    <location>
        <begin position="7"/>
        <end position="328"/>
    </location>
</feature>
<protein>
    <submittedName>
        <fullName evidence="2">Zinc-binding dehydrogenase</fullName>
    </submittedName>
</protein>
<name>A0A935C9B4_9BACT</name>
<evidence type="ECO:0000313" key="3">
    <source>
        <dbReference type="Proteomes" id="UP000611723"/>
    </source>
</evidence>
<dbReference type="PANTHER" id="PTHR45033">
    <property type="match status" value="1"/>
</dbReference>
<dbReference type="InterPro" id="IPR013149">
    <property type="entry name" value="ADH-like_C"/>
</dbReference>
<dbReference type="AlphaFoldDB" id="A0A935C9B4"/>
<dbReference type="SUPFAM" id="SSF51735">
    <property type="entry name" value="NAD(P)-binding Rossmann-fold domains"/>
    <property type="match status" value="1"/>
</dbReference>
<dbReference type="InterPro" id="IPR020843">
    <property type="entry name" value="ER"/>
</dbReference>
<evidence type="ECO:0000259" key="1">
    <source>
        <dbReference type="SMART" id="SM00829"/>
    </source>
</evidence>
<dbReference type="SMART" id="SM00829">
    <property type="entry name" value="PKS_ER"/>
    <property type="match status" value="1"/>
</dbReference>
<dbReference type="InterPro" id="IPR036291">
    <property type="entry name" value="NAD(P)-bd_dom_sf"/>
</dbReference>
<organism evidence="2 3">
    <name type="scientific">Marivirga aurantiaca</name>
    <dbReference type="NCBI Taxonomy" id="2802615"/>
    <lineage>
        <taxon>Bacteria</taxon>
        <taxon>Pseudomonadati</taxon>
        <taxon>Bacteroidota</taxon>
        <taxon>Cytophagia</taxon>
        <taxon>Cytophagales</taxon>
        <taxon>Marivirgaceae</taxon>
        <taxon>Marivirga</taxon>
    </lineage>
</organism>
<proteinExistence type="predicted"/>